<protein>
    <submittedName>
        <fullName evidence="1">CHAD domain-containing protein</fullName>
    </submittedName>
</protein>
<dbReference type="InterPro" id="IPR038186">
    <property type="entry name" value="CHAD_dom_sf"/>
</dbReference>
<proteinExistence type="predicted"/>
<evidence type="ECO:0000313" key="2">
    <source>
        <dbReference type="Proteomes" id="UP001324380"/>
    </source>
</evidence>
<dbReference type="EMBL" id="CP139558">
    <property type="protein sequence ID" value="WPU93220.1"/>
    <property type="molecule type" value="Genomic_DNA"/>
</dbReference>
<keyword evidence="2" id="KW-1185">Reference proteome</keyword>
<gene>
    <name evidence="1" type="ORF">SNE25_28270</name>
</gene>
<dbReference type="RefSeq" id="WP_321562370.1">
    <property type="nucleotide sequence ID" value="NZ_CP139558.1"/>
</dbReference>
<organism evidence="1 2">
    <name type="scientific">Mucilaginibacter sabulilitoris</name>
    <dbReference type="NCBI Taxonomy" id="1173583"/>
    <lineage>
        <taxon>Bacteria</taxon>
        <taxon>Pseudomonadati</taxon>
        <taxon>Bacteroidota</taxon>
        <taxon>Sphingobacteriia</taxon>
        <taxon>Sphingobacteriales</taxon>
        <taxon>Sphingobacteriaceae</taxon>
        <taxon>Mucilaginibacter</taxon>
    </lineage>
</organism>
<name>A0ABZ0TPX1_9SPHI</name>
<reference evidence="1 2" key="1">
    <citation type="submission" date="2023-11" db="EMBL/GenBank/DDBJ databases">
        <title>Analysis of the Genomes of Mucilaginibacter gossypii cycad 4 and M. sabulilitoris SNA2: microbes with the potential for plant growth promotion.</title>
        <authorList>
            <person name="Hirsch A.M."/>
            <person name="Humm E."/>
            <person name="Rubbi M."/>
            <person name="Del Vecchio G."/>
            <person name="Ha S.M."/>
            <person name="Pellegrini M."/>
            <person name="Gunsalus R.P."/>
        </authorList>
    </citation>
    <scope>NUCLEOTIDE SEQUENCE [LARGE SCALE GENOMIC DNA]</scope>
    <source>
        <strain evidence="1 2">SNA2</strain>
    </source>
</reference>
<dbReference type="Proteomes" id="UP001324380">
    <property type="component" value="Chromosome"/>
</dbReference>
<accession>A0ABZ0TPX1</accession>
<evidence type="ECO:0000313" key="1">
    <source>
        <dbReference type="EMBL" id="WPU93220.1"/>
    </source>
</evidence>
<dbReference type="Gene3D" id="1.40.20.10">
    <property type="entry name" value="CHAD domain"/>
    <property type="match status" value="2"/>
</dbReference>
<sequence>MKKREEIVYFDKEWKEMRTSLKSYLKKEEQADLHRFRVQVKKIRAFLTLSDSTEHHPKLTKYFTPVKRVFKKAGEIRNAYINQELGKTHQIGNSSFMSNQYELQRSASKKFKSKKSEYLEKLKVAHKTIKGKIQSISNVHISLFYQNQLHQIAGYLNELKFNDDLHANRKQVKILLYNHKLTHTTLNLSFNEPYMEQVQTAIGNWHDHILAMELFSNHQANDKVITARLKKQHTKLKNQITNLTKDFYNRATTAVDLPVEQLS</sequence>